<dbReference type="NCBIfam" id="TIGR02954">
    <property type="entry name" value="Sig70_famx3"/>
    <property type="match status" value="1"/>
</dbReference>
<reference evidence="7" key="2">
    <citation type="submission" date="2022-12" db="EMBL/GenBank/DDBJ databases">
        <authorList>
            <person name="Dechsakulwatana C."/>
            <person name="Rungsihiranrut A."/>
            <person name="Muangchinda C."/>
            <person name="Ningthoujam R."/>
            <person name="Klankeo P."/>
            <person name="Pinyakong O."/>
        </authorList>
    </citation>
    <scope>NUCLEOTIDE SEQUENCE</scope>
    <source>
        <strain evidence="7">TL01-2</strain>
    </source>
</reference>
<dbReference type="EMBL" id="JAPTGD010000015">
    <property type="protein sequence ID" value="MDU9695753.1"/>
    <property type="molecule type" value="Genomic_DNA"/>
</dbReference>
<comment type="caution">
    <text evidence="7">The sequence shown here is derived from an EMBL/GenBank/DDBJ whole genome shotgun (WGS) entry which is preliminary data.</text>
</comment>
<organism evidence="7 8">
    <name type="scientific">Priestia aryabhattai</name>
    <name type="common">Bacillus aryabhattai</name>
    <dbReference type="NCBI Taxonomy" id="412384"/>
    <lineage>
        <taxon>Bacteria</taxon>
        <taxon>Bacillati</taxon>
        <taxon>Bacillota</taxon>
        <taxon>Bacilli</taxon>
        <taxon>Bacillales</taxon>
        <taxon>Bacillaceae</taxon>
        <taxon>Priestia</taxon>
    </lineage>
</organism>
<dbReference type="Gene3D" id="1.10.10.10">
    <property type="entry name" value="Winged helix-like DNA-binding domain superfamily/Winged helix DNA-binding domain"/>
    <property type="match status" value="1"/>
</dbReference>
<dbReference type="InterPro" id="IPR013324">
    <property type="entry name" value="RNA_pol_sigma_r3/r4-like"/>
</dbReference>
<dbReference type="Proteomes" id="UP001269400">
    <property type="component" value="Unassembled WGS sequence"/>
</dbReference>
<dbReference type="Gene3D" id="1.10.1740.10">
    <property type="match status" value="1"/>
</dbReference>
<accession>A0AAX6NIP3</accession>
<dbReference type="CDD" id="cd06171">
    <property type="entry name" value="Sigma70_r4"/>
    <property type="match status" value="1"/>
</dbReference>
<evidence type="ECO:0000256" key="2">
    <source>
        <dbReference type="ARBA" id="ARBA00023015"/>
    </source>
</evidence>
<evidence type="ECO:0000256" key="1">
    <source>
        <dbReference type="ARBA" id="ARBA00010641"/>
    </source>
</evidence>
<dbReference type="InterPro" id="IPR036388">
    <property type="entry name" value="WH-like_DNA-bd_sf"/>
</dbReference>
<dbReference type="InterPro" id="IPR014284">
    <property type="entry name" value="RNA_pol_sigma-70_dom"/>
</dbReference>
<evidence type="ECO:0000256" key="4">
    <source>
        <dbReference type="ARBA" id="ARBA00023163"/>
    </source>
</evidence>
<keyword evidence="4" id="KW-0804">Transcription</keyword>
<dbReference type="InterPro" id="IPR014300">
    <property type="entry name" value="RNA_pol_sigma-V"/>
</dbReference>
<comment type="similarity">
    <text evidence="1">Belongs to the sigma-70 factor family. ECF subfamily.</text>
</comment>
<feature type="domain" description="RNA polymerase sigma factor 70 region 4 type 2" evidence="6">
    <location>
        <begin position="115"/>
        <end position="165"/>
    </location>
</feature>
<dbReference type="Pfam" id="PF08281">
    <property type="entry name" value="Sigma70_r4_2"/>
    <property type="match status" value="1"/>
</dbReference>
<dbReference type="AlphaFoldDB" id="A0AAX6NIP3"/>
<dbReference type="InterPro" id="IPR013325">
    <property type="entry name" value="RNA_pol_sigma_r2"/>
</dbReference>
<dbReference type="RefSeq" id="WP_154974530.1">
    <property type="nucleotide sequence ID" value="NZ_CP025620.1"/>
</dbReference>
<evidence type="ECO:0000259" key="6">
    <source>
        <dbReference type="Pfam" id="PF08281"/>
    </source>
</evidence>
<reference evidence="7" key="1">
    <citation type="journal article" date="2022" name="J Environ Chem Eng">
        <title>Biodegradation of petroleum oil using a constructed nonpathogenic and heavy metal-tolerant bacterial consortium isolated from marine sponges.</title>
        <authorList>
            <person name="Dechsakulwatana C."/>
            <person name="Rungsihiranrut A."/>
            <person name="Muangchinda C."/>
            <person name="Ningthoujam R."/>
            <person name="Klankeo P."/>
            <person name="Pinyakong O."/>
        </authorList>
    </citation>
    <scope>NUCLEOTIDE SEQUENCE</scope>
    <source>
        <strain evidence="7">TL01-2</strain>
    </source>
</reference>
<dbReference type="GO" id="GO:0003677">
    <property type="term" value="F:DNA binding"/>
    <property type="evidence" value="ECO:0007669"/>
    <property type="project" value="InterPro"/>
</dbReference>
<keyword evidence="3" id="KW-0731">Sigma factor</keyword>
<name>A0AAX6NIP3_PRIAR</name>
<dbReference type="Pfam" id="PF04542">
    <property type="entry name" value="Sigma70_r2"/>
    <property type="match status" value="1"/>
</dbReference>
<dbReference type="NCBIfam" id="TIGR02937">
    <property type="entry name" value="sigma70-ECF"/>
    <property type="match status" value="1"/>
</dbReference>
<evidence type="ECO:0000256" key="3">
    <source>
        <dbReference type="ARBA" id="ARBA00023082"/>
    </source>
</evidence>
<dbReference type="InterPro" id="IPR039425">
    <property type="entry name" value="RNA_pol_sigma-70-like"/>
</dbReference>
<feature type="domain" description="RNA polymerase sigma-70 region 2" evidence="5">
    <location>
        <begin position="27"/>
        <end position="88"/>
    </location>
</feature>
<dbReference type="SUPFAM" id="SSF88946">
    <property type="entry name" value="Sigma2 domain of RNA polymerase sigma factors"/>
    <property type="match status" value="1"/>
</dbReference>
<proteinExistence type="inferred from homology"/>
<evidence type="ECO:0000313" key="7">
    <source>
        <dbReference type="EMBL" id="MDU9695753.1"/>
    </source>
</evidence>
<dbReference type="GO" id="GO:0006352">
    <property type="term" value="P:DNA-templated transcription initiation"/>
    <property type="evidence" value="ECO:0007669"/>
    <property type="project" value="InterPro"/>
</dbReference>
<dbReference type="PANTHER" id="PTHR43133">
    <property type="entry name" value="RNA POLYMERASE ECF-TYPE SIGMA FACTO"/>
    <property type="match status" value="1"/>
</dbReference>
<dbReference type="InterPro" id="IPR013249">
    <property type="entry name" value="RNA_pol_sigma70_r4_t2"/>
</dbReference>
<dbReference type="GO" id="GO:0016987">
    <property type="term" value="F:sigma factor activity"/>
    <property type="evidence" value="ECO:0007669"/>
    <property type="project" value="UniProtKB-KW"/>
</dbReference>
<dbReference type="PANTHER" id="PTHR43133:SF51">
    <property type="entry name" value="RNA POLYMERASE SIGMA FACTOR"/>
    <property type="match status" value="1"/>
</dbReference>
<protein>
    <submittedName>
        <fullName evidence="7">Sigma-70 family RNA polymerase sigma factor</fullName>
    </submittedName>
</protein>
<evidence type="ECO:0000313" key="8">
    <source>
        <dbReference type="Proteomes" id="UP001269400"/>
    </source>
</evidence>
<dbReference type="InterPro" id="IPR007627">
    <property type="entry name" value="RNA_pol_sigma70_r2"/>
</dbReference>
<keyword evidence="2" id="KW-0805">Transcription regulation</keyword>
<dbReference type="SUPFAM" id="SSF88659">
    <property type="entry name" value="Sigma3 and sigma4 domains of RNA polymerase sigma factors"/>
    <property type="match status" value="1"/>
</dbReference>
<gene>
    <name evidence="7" type="ORF">O0Q50_31805</name>
</gene>
<evidence type="ECO:0000259" key="5">
    <source>
        <dbReference type="Pfam" id="PF04542"/>
    </source>
</evidence>
<sequence>MKHDIHTVKKAISGDARAFEELLFQEEKLLYYKALSYVRTKEDALDVIQETACKAFLAIGKLREPEYFSTWLFKILIRECYKLLKKREQIVPYEEHELLRKLDEKQEEEIESFHLTQALSTLNSSYQTSIILFYYHDLSIQDISDVMEKPVSTVKTYLRRAKKKLRSELERSYKLDERIS</sequence>